<dbReference type="CDD" id="cd18186">
    <property type="entry name" value="BTB_POZ_ZBTB_KLHL-like"/>
    <property type="match status" value="1"/>
</dbReference>
<dbReference type="Proteomes" id="UP001215598">
    <property type="component" value="Unassembled WGS sequence"/>
</dbReference>
<dbReference type="PROSITE" id="PS50097">
    <property type="entry name" value="BTB"/>
    <property type="match status" value="1"/>
</dbReference>
<dbReference type="SUPFAM" id="SSF54695">
    <property type="entry name" value="POZ domain"/>
    <property type="match status" value="1"/>
</dbReference>
<feature type="region of interest" description="Disordered" evidence="1">
    <location>
        <begin position="1"/>
        <end position="25"/>
    </location>
</feature>
<reference evidence="3" key="1">
    <citation type="submission" date="2023-03" db="EMBL/GenBank/DDBJ databases">
        <title>Massive genome expansion in bonnet fungi (Mycena s.s.) driven by repeated elements and novel gene families across ecological guilds.</title>
        <authorList>
            <consortium name="Lawrence Berkeley National Laboratory"/>
            <person name="Harder C.B."/>
            <person name="Miyauchi S."/>
            <person name="Viragh M."/>
            <person name="Kuo A."/>
            <person name="Thoen E."/>
            <person name="Andreopoulos B."/>
            <person name="Lu D."/>
            <person name="Skrede I."/>
            <person name="Drula E."/>
            <person name="Henrissat B."/>
            <person name="Morin E."/>
            <person name="Kohler A."/>
            <person name="Barry K."/>
            <person name="LaButti K."/>
            <person name="Morin E."/>
            <person name="Salamov A."/>
            <person name="Lipzen A."/>
            <person name="Mereny Z."/>
            <person name="Hegedus B."/>
            <person name="Baldrian P."/>
            <person name="Stursova M."/>
            <person name="Weitz H."/>
            <person name="Taylor A."/>
            <person name="Grigoriev I.V."/>
            <person name="Nagy L.G."/>
            <person name="Martin F."/>
            <person name="Kauserud H."/>
        </authorList>
    </citation>
    <scope>NUCLEOTIDE SEQUENCE</scope>
    <source>
        <strain evidence="3">CBHHK182m</strain>
    </source>
</reference>
<dbReference type="Pfam" id="PF00651">
    <property type="entry name" value="BTB"/>
    <property type="match status" value="1"/>
</dbReference>
<evidence type="ECO:0000259" key="2">
    <source>
        <dbReference type="PROSITE" id="PS50097"/>
    </source>
</evidence>
<dbReference type="AlphaFoldDB" id="A0AAD7HEI9"/>
<protein>
    <recommendedName>
        <fullName evidence="2">BTB domain-containing protein</fullName>
    </recommendedName>
</protein>
<evidence type="ECO:0000256" key="1">
    <source>
        <dbReference type="SAM" id="MobiDB-lite"/>
    </source>
</evidence>
<gene>
    <name evidence="3" type="ORF">B0H16DRAFT_1337746</name>
</gene>
<accession>A0AAD7HEI9</accession>
<dbReference type="SMART" id="SM00225">
    <property type="entry name" value="BTB"/>
    <property type="match status" value="1"/>
</dbReference>
<dbReference type="InterPro" id="IPR000210">
    <property type="entry name" value="BTB/POZ_dom"/>
</dbReference>
<organism evidence="3 4">
    <name type="scientific">Mycena metata</name>
    <dbReference type="NCBI Taxonomy" id="1033252"/>
    <lineage>
        <taxon>Eukaryota</taxon>
        <taxon>Fungi</taxon>
        <taxon>Dikarya</taxon>
        <taxon>Basidiomycota</taxon>
        <taxon>Agaricomycotina</taxon>
        <taxon>Agaricomycetes</taxon>
        <taxon>Agaricomycetidae</taxon>
        <taxon>Agaricales</taxon>
        <taxon>Marasmiineae</taxon>
        <taxon>Mycenaceae</taxon>
        <taxon>Mycena</taxon>
    </lineage>
</organism>
<dbReference type="Gene3D" id="3.30.710.10">
    <property type="entry name" value="Potassium Channel Kv1.1, Chain A"/>
    <property type="match status" value="1"/>
</dbReference>
<proteinExistence type="predicted"/>
<evidence type="ECO:0000313" key="4">
    <source>
        <dbReference type="Proteomes" id="UP001215598"/>
    </source>
</evidence>
<feature type="domain" description="BTB" evidence="2">
    <location>
        <begin position="41"/>
        <end position="112"/>
    </location>
</feature>
<dbReference type="EMBL" id="JARKIB010000270">
    <property type="protein sequence ID" value="KAJ7717995.1"/>
    <property type="molecule type" value="Genomic_DNA"/>
</dbReference>
<keyword evidence="4" id="KW-1185">Reference proteome</keyword>
<sequence length="330" mass="37972">MSEQICPSAKRKRTETDSPEATPFDLESTVVRSPKLWMTYGDLILRAESTVFRVNRDVLARHSSVFREMFAAQPPNEPTPIEGCPIVIVADTAVDWELVLERLYDRPFQNEDALSLDLVAAMLRLGTKYAICKARENAVWRIHQEFPVTLESWDEMEAGLRPEKIQYQLGFLVEVLKLAYEGGIRSSIPIIAFCCLRAFKMILRKDGSRIALPEELKEMLTDASVSIAQFDLEFFRWLTDDWVIPHEWCISPIECRKRRGELHGIFTTGDGDRRYHTLSVWHADSEWSKGLCEACEVAGRTRFNSSRHMAWDALPRFFGLPPWTELKDLS</sequence>
<name>A0AAD7HEI9_9AGAR</name>
<comment type="caution">
    <text evidence="3">The sequence shown here is derived from an EMBL/GenBank/DDBJ whole genome shotgun (WGS) entry which is preliminary data.</text>
</comment>
<evidence type="ECO:0000313" key="3">
    <source>
        <dbReference type="EMBL" id="KAJ7717995.1"/>
    </source>
</evidence>
<dbReference type="InterPro" id="IPR011333">
    <property type="entry name" value="SKP1/BTB/POZ_sf"/>
</dbReference>